<dbReference type="EMBL" id="FNQS01000003">
    <property type="protein sequence ID" value="SEA24191.1"/>
    <property type="molecule type" value="Genomic_DNA"/>
</dbReference>
<gene>
    <name evidence="1" type="ORF">SAMN02982996_01218</name>
</gene>
<reference evidence="1 2" key="1">
    <citation type="submission" date="2016-10" db="EMBL/GenBank/DDBJ databases">
        <authorList>
            <person name="de Groot N.N."/>
        </authorList>
    </citation>
    <scope>NUCLEOTIDE SEQUENCE [LARGE SCALE GENOMIC DNA]</scope>
    <source>
        <strain evidence="1 2">ATCC 29281</strain>
    </source>
</reference>
<keyword evidence="2" id="KW-1185">Reference proteome</keyword>
<protein>
    <submittedName>
        <fullName evidence="1">Uncharacterized protein</fullName>
    </submittedName>
</protein>
<dbReference type="Proteomes" id="UP000187280">
    <property type="component" value="Unassembled WGS sequence"/>
</dbReference>
<evidence type="ECO:0000313" key="2">
    <source>
        <dbReference type="Proteomes" id="UP000187280"/>
    </source>
</evidence>
<name>A0A1H3ZLB0_9GAMM</name>
<accession>A0A1H3ZLB0</accession>
<dbReference type="AlphaFoldDB" id="A0A1H3ZLB0"/>
<evidence type="ECO:0000313" key="1">
    <source>
        <dbReference type="EMBL" id="SEA24191.1"/>
    </source>
</evidence>
<proteinExistence type="predicted"/>
<sequence length="101" mass="11248">MPSDTRYNLSIPERQPFFCATERPGFRQAGFHGAGKGDLLHVVGSSIDPFSRRPPSPHAWTEYRAGVRHTNTQLFIPCSSVATICAISTHHHCAFLEKEIV</sequence>
<organism evidence="1 2">
    <name type="scientific">Lonsdalea quercina</name>
    <dbReference type="NCBI Taxonomy" id="71657"/>
    <lineage>
        <taxon>Bacteria</taxon>
        <taxon>Pseudomonadati</taxon>
        <taxon>Pseudomonadota</taxon>
        <taxon>Gammaproteobacteria</taxon>
        <taxon>Enterobacterales</taxon>
        <taxon>Pectobacteriaceae</taxon>
        <taxon>Lonsdalea</taxon>
    </lineage>
</organism>